<dbReference type="AlphaFoldDB" id="A0A0E9WFH1"/>
<protein>
    <submittedName>
        <fullName evidence="1">Uncharacterized protein</fullName>
    </submittedName>
</protein>
<reference evidence="1" key="1">
    <citation type="submission" date="2014-11" db="EMBL/GenBank/DDBJ databases">
        <authorList>
            <person name="Amaro Gonzalez C."/>
        </authorList>
    </citation>
    <scope>NUCLEOTIDE SEQUENCE</scope>
</reference>
<organism evidence="1">
    <name type="scientific">Anguilla anguilla</name>
    <name type="common">European freshwater eel</name>
    <name type="synonym">Muraena anguilla</name>
    <dbReference type="NCBI Taxonomy" id="7936"/>
    <lineage>
        <taxon>Eukaryota</taxon>
        <taxon>Metazoa</taxon>
        <taxon>Chordata</taxon>
        <taxon>Craniata</taxon>
        <taxon>Vertebrata</taxon>
        <taxon>Euteleostomi</taxon>
        <taxon>Actinopterygii</taxon>
        <taxon>Neopterygii</taxon>
        <taxon>Teleostei</taxon>
        <taxon>Anguilliformes</taxon>
        <taxon>Anguillidae</taxon>
        <taxon>Anguilla</taxon>
    </lineage>
</organism>
<dbReference type="EMBL" id="GBXM01019423">
    <property type="protein sequence ID" value="JAH89154.1"/>
    <property type="molecule type" value="Transcribed_RNA"/>
</dbReference>
<proteinExistence type="predicted"/>
<sequence>MLFTAIKLRSLPKKTLFRSREYHCVNRLSSCTSAAIRLDLARQT</sequence>
<reference evidence="1" key="2">
    <citation type="journal article" date="2015" name="Fish Shellfish Immunol.">
        <title>Early steps in the European eel (Anguilla anguilla)-Vibrio vulnificus interaction in the gills: Role of the RtxA13 toxin.</title>
        <authorList>
            <person name="Callol A."/>
            <person name="Pajuelo D."/>
            <person name="Ebbesson L."/>
            <person name="Teles M."/>
            <person name="MacKenzie S."/>
            <person name="Amaro C."/>
        </authorList>
    </citation>
    <scope>NUCLEOTIDE SEQUENCE</scope>
</reference>
<evidence type="ECO:0000313" key="1">
    <source>
        <dbReference type="EMBL" id="JAH89154.1"/>
    </source>
</evidence>
<name>A0A0E9WFH1_ANGAN</name>
<accession>A0A0E9WFH1</accession>